<evidence type="ECO:0000256" key="9">
    <source>
        <dbReference type="PIRSR" id="PIRSR602401-1"/>
    </source>
</evidence>
<dbReference type="Pfam" id="PF00067">
    <property type="entry name" value="p450"/>
    <property type="match status" value="1"/>
</dbReference>
<proteinExistence type="inferred from homology"/>
<keyword evidence="12" id="KW-1185">Reference proteome</keyword>
<dbReference type="InterPro" id="IPR017972">
    <property type="entry name" value="Cyt_P450_CS"/>
</dbReference>
<dbReference type="STRING" id="135208.A0A4Y9ZZ15"/>
<reference evidence="11 12" key="1">
    <citation type="submission" date="2019-02" db="EMBL/GenBank/DDBJ databases">
        <title>Genome sequencing of the rare red list fungi Hericium alpestre (H. flagellum).</title>
        <authorList>
            <person name="Buettner E."/>
            <person name="Kellner H."/>
        </authorList>
    </citation>
    <scope>NUCLEOTIDE SEQUENCE [LARGE SCALE GENOMIC DNA]</scope>
    <source>
        <strain evidence="11 12">DSM 108284</strain>
    </source>
</reference>
<feature type="binding site" description="axial binding residue" evidence="9">
    <location>
        <position position="165"/>
    </location>
    <ligand>
        <name>heme</name>
        <dbReference type="ChEBI" id="CHEBI:30413"/>
    </ligand>
    <ligandPart>
        <name>Fe</name>
        <dbReference type="ChEBI" id="CHEBI:18248"/>
    </ligandPart>
</feature>
<evidence type="ECO:0000256" key="4">
    <source>
        <dbReference type="ARBA" id="ARBA00022617"/>
    </source>
</evidence>
<comment type="pathway">
    <text evidence="2">Secondary metabolite biosynthesis.</text>
</comment>
<dbReference type="InterPro" id="IPR002401">
    <property type="entry name" value="Cyt_P450_E_grp-I"/>
</dbReference>
<comment type="caution">
    <text evidence="11">The sequence shown here is derived from an EMBL/GenBank/DDBJ whole genome shotgun (WGS) entry which is preliminary data.</text>
</comment>
<evidence type="ECO:0000256" key="7">
    <source>
        <dbReference type="ARBA" id="ARBA00023004"/>
    </source>
</evidence>
<evidence type="ECO:0000256" key="2">
    <source>
        <dbReference type="ARBA" id="ARBA00005179"/>
    </source>
</evidence>
<name>A0A4Y9ZZ15_9AGAM</name>
<dbReference type="GO" id="GO:0005506">
    <property type="term" value="F:iron ion binding"/>
    <property type="evidence" value="ECO:0007669"/>
    <property type="project" value="InterPro"/>
</dbReference>
<dbReference type="SUPFAM" id="SSF48264">
    <property type="entry name" value="Cytochrome P450"/>
    <property type="match status" value="1"/>
</dbReference>
<dbReference type="AlphaFoldDB" id="A0A4Y9ZZ15"/>
<accession>A0A4Y9ZZ15</accession>
<evidence type="ECO:0000256" key="6">
    <source>
        <dbReference type="ARBA" id="ARBA00023002"/>
    </source>
</evidence>
<dbReference type="GO" id="GO:0016705">
    <property type="term" value="F:oxidoreductase activity, acting on paired donors, with incorporation or reduction of molecular oxygen"/>
    <property type="evidence" value="ECO:0007669"/>
    <property type="project" value="InterPro"/>
</dbReference>
<dbReference type="PANTHER" id="PTHR46300">
    <property type="entry name" value="P450, PUTATIVE (EUROFUNG)-RELATED-RELATED"/>
    <property type="match status" value="1"/>
</dbReference>
<organism evidence="11 12">
    <name type="scientific">Hericium alpestre</name>
    <dbReference type="NCBI Taxonomy" id="135208"/>
    <lineage>
        <taxon>Eukaryota</taxon>
        <taxon>Fungi</taxon>
        <taxon>Dikarya</taxon>
        <taxon>Basidiomycota</taxon>
        <taxon>Agaricomycotina</taxon>
        <taxon>Agaricomycetes</taxon>
        <taxon>Russulales</taxon>
        <taxon>Hericiaceae</taxon>
        <taxon>Hericium</taxon>
    </lineage>
</organism>
<evidence type="ECO:0000256" key="3">
    <source>
        <dbReference type="ARBA" id="ARBA00010617"/>
    </source>
</evidence>
<dbReference type="Proteomes" id="UP000298061">
    <property type="component" value="Unassembled WGS sequence"/>
</dbReference>
<evidence type="ECO:0008006" key="13">
    <source>
        <dbReference type="Google" id="ProtNLM"/>
    </source>
</evidence>
<comment type="cofactor">
    <cofactor evidence="1 9">
        <name>heme</name>
        <dbReference type="ChEBI" id="CHEBI:30413"/>
    </cofactor>
</comment>
<evidence type="ECO:0000313" key="12">
    <source>
        <dbReference type="Proteomes" id="UP000298061"/>
    </source>
</evidence>
<dbReference type="GO" id="GO:0020037">
    <property type="term" value="F:heme binding"/>
    <property type="evidence" value="ECO:0007669"/>
    <property type="project" value="InterPro"/>
</dbReference>
<dbReference type="PRINTS" id="PR00385">
    <property type="entry name" value="P450"/>
</dbReference>
<keyword evidence="8 10" id="KW-0503">Monooxygenase</keyword>
<protein>
    <recommendedName>
        <fullName evidence="13">Cytochrome P450</fullName>
    </recommendedName>
</protein>
<comment type="similarity">
    <text evidence="3 10">Belongs to the cytochrome P450 family.</text>
</comment>
<dbReference type="PROSITE" id="PS00086">
    <property type="entry name" value="CYTOCHROME_P450"/>
    <property type="match status" value="1"/>
</dbReference>
<dbReference type="PANTHER" id="PTHR46300:SF7">
    <property type="entry name" value="P450, PUTATIVE (EUROFUNG)-RELATED"/>
    <property type="match status" value="1"/>
</dbReference>
<evidence type="ECO:0000313" key="11">
    <source>
        <dbReference type="EMBL" id="TFY79434.1"/>
    </source>
</evidence>
<keyword evidence="5 9" id="KW-0479">Metal-binding</keyword>
<sequence length="238" mass="26875">MHLEQGNLSAEKEHALKWTAHSIMGGGADTTVCAKYSFFLAMVLYPEVQKKAQEELDAVVGNDRLPMINDRSQLPYIDAIVKEVLRWSPVAPLGIPHRATEDDIHDGYFIPKGSIIFPNIWKFLNDEQTYKNPFEFRPERFLASEKQEPERDSRDFAFGFGRRTCPGLLLADTSLFISCAMILSAFNIEKAVENGVPITPKAEFVDEIVNHPKMFNCSIKPRSVQAISIIKSVDFVEP</sequence>
<gene>
    <name evidence="11" type="ORF">EWM64_g4580</name>
</gene>
<dbReference type="PRINTS" id="PR00463">
    <property type="entry name" value="EP450I"/>
</dbReference>
<dbReference type="Gene3D" id="1.10.630.10">
    <property type="entry name" value="Cytochrome P450"/>
    <property type="match status" value="1"/>
</dbReference>
<dbReference type="InterPro" id="IPR050364">
    <property type="entry name" value="Cytochrome_P450_fung"/>
</dbReference>
<dbReference type="InterPro" id="IPR036396">
    <property type="entry name" value="Cyt_P450_sf"/>
</dbReference>
<keyword evidence="4 9" id="KW-0349">Heme</keyword>
<keyword evidence="7 9" id="KW-0408">Iron</keyword>
<dbReference type="EMBL" id="SFCI01000501">
    <property type="protein sequence ID" value="TFY79434.1"/>
    <property type="molecule type" value="Genomic_DNA"/>
</dbReference>
<evidence type="ECO:0000256" key="1">
    <source>
        <dbReference type="ARBA" id="ARBA00001971"/>
    </source>
</evidence>
<dbReference type="GO" id="GO:0004497">
    <property type="term" value="F:monooxygenase activity"/>
    <property type="evidence" value="ECO:0007669"/>
    <property type="project" value="UniProtKB-KW"/>
</dbReference>
<evidence type="ECO:0000256" key="8">
    <source>
        <dbReference type="ARBA" id="ARBA00023033"/>
    </source>
</evidence>
<evidence type="ECO:0000256" key="5">
    <source>
        <dbReference type="ARBA" id="ARBA00022723"/>
    </source>
</evidence>
<dbReference type="OrthoDB" id="2789670at2759"/>
<dbReference type="InterPro" id="IPR001128">
    <property type="entry name" value="Cyt_P450"/>
</dbReference>
<keyword evidence="6 10" id="KW-0560">Oxidoreductase</keyword>
<evidence type="ECO:0000256" key="10">
    <source>
        <dbReference type="RuleBase" id="RU000461"/>
    </source>
</evidence>